<feature type="compositionally biased region" description="Polar residues" evidence="2">
    <location>
        <begin position="28"/>
        <end position="41"/>
    </location>
</feature>
<protein>
    <recommendedName>
        <fullName evidence="6">Lipoprotein</fullName>
    </recommendedName>
</protein>
<comment type="caution">
    <text evidence="4">The sequence shown here is derived from an EMBL/GenBank/DDBJ whole genome shotgun (WGS) entry which is preliminary data.</text>
</comment>
<dbReference type="AlphaFoldDB" id="R6NIP2"/>
<keyword evidence="1" id="KW-0175">Coiled coil</keyword>
<dbReference type="Proteomes" id="UP000018168">
    <property type="component" value="Unassembled WGS sequence"/>
</dbReference>
<feature type="signal peptide" evidence="3">
    <location>
        <begin position="1"/>
        <end position="23"/>
    </location>
</feature>
<name>R6NIP2_9FIRM</name>
<evidence type="ECO:0000313" key="5">
    <source>
        <dbReference type="Proteomes" id="UP000018168"/>
    </source>
</evidence>
<evidence type="ECO:0000313" key="4">
    <source>
        <dbReference type="EMBL" id="CDC06116.1"/>
    </source>
</evidence>
<evidence type="ECO:0000256" key="3">
    <source>
        <dbReference type="SAM" id="SignalP"/>
    </source>
</evidence>
<accession>R6NIP2</accession>
<sequence length="195" mass="21299">MKRVLCGALAVILAIGCLTGCQEGNDLNSTNESSQAVSSKPNPADMESENTEESSMAYQKTWSELVTTYLPDAIVDEGESAVMVKASVGDMKPDDFIDKCSVIFLELGDDSIKDGFLLQIDVDGKGSITGQKLTGCNIMNCQTSNLLTDPELSACYSETFKLIDKEWNDEMGQKETELEAEMEKLQKEIDSILNN</sequence>
<evidence type="ECO:0000256" key="2">
    <source>
        <dbReference type="SAM" id="MobiDB-lite"/>
    </source>
</evidence>
<feature type="coiled-coil region" evidence="1">
    <location>
        <begin position="168"/>
        <end position="195"/>
    </location>
</feature>
<reference evidence="4" key="1">
    <citation type="submission" date="2012-11" db="EMBL/GenBank/DDBJ databases">
        <title>Dependencies among metagenomic species, viruses, plasmids and units of genetic variation.</title>
        <authorList>
            <person name="Nielsen H.B."/>
            <person name="Almeida M."/>
            <person name="Juncker A.S."/>
            <person name="Rasmussen S."/>
            <person name="Li J."/>
            <person name="Sunagawa S."/>
            <person name="Plichta D."/>
            <person name="Gautier L."/>
            <person name="Le Chatelier E."/>
            <person name="Peletier E."/>
            <person name="Bonde I."/>
            <person name="Nielsen T."/>
            <person name="Manichanh C."/>
            <person name="Arumugam M."/>
            <person name="Batto J."/>
            <person name="Santos M.B.Q.D."/>
            <person name="Blom N."/>
            <person name="Borruel N."/>
            <person name="Burgdorf K.S."/>
            <person name="Boumezbeur F."/>
            <person name="Casellas F."/>
            <person name="Dore J."/>
            <person name="Guarner F."/>
            <person name="Hansen T."/>
            <person name="Hildebrand F."/>
            <person name="Kaas R.S."/>
            <person name="Kennedy S."/>
            <person name="Kristiansen K."/>
            <person name="Kultima J.R."/>
            <person name="Leonard P."/>
            <person name="Levenez F."/>
            <person name="Lund O."/>
            <person name="Moumen B."/>
            <person name="Le Paslier D."/>
            <person name="Pons N."/>
            <person name="Pedersen O."/>
            <person name="Prifti E."/>
            <person name="Qin J."/>
            <person name="Raes J."/>
            <person name="Tap J."/>
            <person name="Tims S."/>
            <person name="Ussery D.W."/>
            <person name="Yamada T."/>
            <person name="MetaHit consortium"/>
            <person name="Renault P."/>
            <person name="Sicheritz-Ponten T."/>
            <person name="Bork P."/>
            <person name="Wang J."/>
            <person name="Brunak S."/>
            <person name="Ehrlich S.D."/>
        </authorList>
    </citation>
    <scope>NUCLEOTIDE SEQUENCE [LARGE SCALE GENOMIC DNA]</scope>
</reference>
<feature type="region of interest" description="Disordered" evidence="2">
    <location>
        <begin position="28"/>
        <end position="57"/>
    </location>
</feature>
<proteinExistence type="predicted"/>
<evidence type="ECO:0008006" key="6">
    <source>
        <dbReference type="Google" id="ProtNLM"/>
    </source>
</evidence>
<gene>
    <name evidence="4" type="ORF">BN578_01293</name>
</gene>
<dbReference type="PROSITE" id="PS51257">
    <property type="entry name" value="PROKAR_LIPOPROTEIN"/>
    <property type="match status" value="1"/>
</dbReference>
<organism evidence="4 5">
    <name type="scientific">[Clostridium] leptum CAG:27</name>
    <dbReference type="NCBI Taxonomy" id="1263068"/>
    <lineage>
        <taxon>Bacteria</taxon>
        <taxon>Bacillati</taxon>
        <taxon>Bacillota</taxon>
        <taxon>Clostridia</taxon>
        <taxon>Eubacteriales</taxon>
        <taxon>Oscillospiraceae</taxon>
        <taxon>Oscillospiraceae incertae sedis</taxon>
    </lineage>
</organism>
<dbReference type="EMBL" id="CBEP010000143">
    <property type="protein sequence ID" value="CDC06116.1"/>
    <property type="molecule type" value="Genomic_DNA"/>
</dbReference>
<feature type="chain" id="PRO_5039090131" description="Lipoprotein" evidence="3">
    <location>
        <begin position="24"/>
        <end position="195"/>
    </location>
</feature>
<keyword evidence="3" id="KW-0732">Signal</keyword>
<evidence type="ECO:0000256" key="1">
    <source>
        <dbReference type="SAM" id="Coils"/>
    </source>
</evidence>